<dbReference type="InterPro" id="IPR008591">
    <property type="entry name" value="GINS_Sld5"/>
</dbReference>
<proteinExistence type="inferred from homology"/>
<evidence type="ECO:0000256" key="4">
    <source>
        <dbReference type="ARBA" id="ARBA00022705"/>
    </source>
</evidence>
<comment type="subcellular location">
    <subcellularLocation>
        <location evidence="1">Nucleus</location>
    </subcellularLocation>
</comment>
<dbReference type="AlphaFoldDB" id="A0ABD3RH21"/>
<dbReference type="Pfam" id="PF16922">
    <property type="entry name" value="SLD5_C"/>
    <property type="match status" value="1"/>
</dbReference>
<dbReference type="EMBL" id="JALLPB020000291">
    <property type="protein sequence ID" value="KAL3810936.1"/>
    <property type="molecule type" value="Genomic_DNA"/>
</dbReference>
<dbReference type="InterPro" id="IPR031633">
    <property type="entry name" value="SLD5_C"/>
</dbReference>
<dbReference type="InterPro" id="IPR021151">
    <property type="entry name" value="GINS_A"/>
</dbReference>
<evidence type="ECO:0000256" key="3">
    <source>
        <dbReference type="ARBA" id="ARBA00014804"/>
    </source>
</evidence>
<dbReference type="CDD" id="cd11711">
    <property type="entry name" value="GINS_A_Sld5"/>
    <property type="match status" value="1"/>
</dbReference>
<feature type="domain" description="DNA replication complex GINS protein SLD5 C-terminal" evidence="8">
    <location>
        <begin position="252"/>
        <end position="320"/>
    </location>
</feature>
<keyword evidence="4" id="KW-0235">DNA replication</keyword>
<name>A0ABD3RH21_9STRA</name>
<comment type="similarity">
    <text evidence="2">Belongs to the GINS4/SLD5 family.</text>
</comment>
<keyword evidence="10" id="KW-1185">Reference proteome</keyword>
<protein>
    <recommendedName>
        <fullName evidence="3">DNA replication complex GINS protein SLD5</fullName>
    </recommendedName>
</protein>
<evidence type="ECO:0000259" key="8">
    <source>
        <dbReference type="Pfam" id="PF16922"/>
    </source>
</evidence>
<evidence type="ECO:0000256" key="6">
    <source>
        <dbReference type="SAM" id="MobiDB-lite"/>
    </source>
</evidence>
<dbReference type="SUPFAM" id="SSF158573">
    <property type="entry name" value="GINS helical bundle-like"/>
    <property type="match status" value="1"/>
</dbReference>
<evidence type="ECO:0000313" key="10">
    <source>
        <dbReference type="Proteomes" id="UP001530377"/>
    </source>
</evidence>
<accession>A0ABD3RH21</accession>
<dbReference type="GO" id="GO:0005634">
    <property type="term" value="C:nucleus"/>
    <property type="evidence" value="ECO:0007669"/>
    <property type="project" value="UniProtKB-SubCell"/>
</dbReference>
<organism evidence="9 10">
    <name type="scientific">Cyclostephanos tholiformis</name>
    <dbReference type="NCBI Taxonomy" id="382380"/>
    <lineage>
        <taxon>Eukaryota</taxon>
        <taxon>Sar</taxon>
        <taxon>Stramenopiles</taxon>
        <taxon>Ochrophyta</taxon>
        <taxon>Bacillariophyta</taxon>
        <taxon>Coscinodiscophyceae</taxon>
        <taxon>Thalassiosirophycidae</taxon>
        <taxon>Stephanodiscales</taxon>
        <taxon>Stephanodiscaceae</taxon>
        <taxon>Cyclostephanos</taxon>
    </lineage>
</organism>
<evidence type="ECO:0000256" key="1">
    <source>
        <dbReference type="ARBA" id="ARBA00004123"/>
    </source>
</evidence>
<evidence type="ECO:0000313" key="9">
    <source>
        <dbReference type="EMBL" id="KAL3810936.1"/>
    </source>
</evidence>
<dbReference type="InterPro" id="IPR038749">
    <property type="entry name" value="Sld5_GINS_A"/>
</dbReference>
<gene>
    <name evidence="9" type="ORF">ACHAXA_001109</name>
</gene>
<keyword evidence="5" id="KW-0539">Nucleus</keyword>
<feature type="region of interest" description="Disordered" evidence="6">
    <location>
        <begin position="1"/>
        <end position="101"/>
    </location>
</feature>
<dbReference type="CDD" id="cd21692">
    <property type="entry name" value="GINS_B_Sld5"/>
    <property type="match status" value="1"/>
</dbReference>
<dbReference type="GO" id="GO:0006260">
    <property type="term" value="P:DNA replication"/>
    <property type="evidence" value="ECO:0007669"/>
    <property type="project" value="UniProtKB-KW"/>
</dbReference>
<dbReference type="PANTHER" id="PTHR21206">
    <property type="entry name" value="SLD5 PROTEIN"/>
    <property type="match status" value="1"/>
</dbReference>
<dbReference type="PANTHER" id="PTHR21206:SF0">
    <property type="entry name" value="DNA REPLICATION COMPLEX GINS PROTEIN SLD5"/>
    <property type="match status" value="1"/>
</dbReference>
<dbReference type="InterPro" id="IPR036224">
    <property type="entry name" value="GINS_bundle-like_dom_sf"/>
</dbReference>
<reference evidence="9 10" key="1">
    <citation type="submission" date="2024-10" db="EMBL/GenBank/DDBJ databases">
        <title>Updated reference genomes for cyclostephanoid diatoms.</title>
        <authorList>
            <person name="Roberts W.R."/>
            <person name="Alverson A.J."/>
        </authorList>
    </citation>
    <scope>NUCLEOTIDE SEQUENCE [LARGE SCALE GENOMIC DNA]</scope>
    <source>
        <strain evidence="9 10">AJA228-03</strain>
    </source>
</reference>
<evidence type="ECO:0000259" key="7">
    <source>
        <dbReference type="Pfam" id="PF05916"/>
    </source>
</evidence>
<evidence type="ECO:0000256" key="5">
    <source>
        <dbReference type="ARBA" id="ARBA00023242"/>
    </source>
</evidence>
<dbReference type="SUPFAM" id="SSF160059">
    <property type="entry name" value="PriA/YqbF domain"/>
    <property type="match status" value="1"/>
</dbReference>
<dbReference type="Pfam" id="PF05916">
    <property type="entry name" value="Sld5"/>
    <property type="match status" value="1"/>
</dbReference>
<sequence>MADLDNLLDDINNDDESNADEDYQDQQNYYPGADGIPARSGVPSALAAAAARRRQLGSNDARDAGGEERDYRAAARFDREDDDDDVDEEEDEDDDGRNYNPDYETLKALWTSEMACPELLPHDAETVLHIVEELTGKEELIDDLIQRSRQQGRHQQSREASGELASLVAQITKMDSDRTRFMLVDWARTRMAKIENHALHNRSLVDRMTKEERSYLRQYGELLEKHYRRTVLDHLPKDAWKKLDEPEMIDSPDLEQFVFCRVVEMVQIDVRGELGALNEDLADEEDEFGENIQEHAAGSYLIVMYKQVRDLVLEGKVELLM</sequence>
<dbReference type="Proteomes" id="UP001530377">
    <property type="component" value="Unassembled WGS sequence"/>
</dbReference>
<feature type="compositionally biased region" description="Acidic residues" evidence="6">
    <location>
        <begin position="1"/>
        <end position="24"/>
    </location>
</feature>
<dbReference type="Gene3D" id="1.20.58.1030">
    <property type="match status" value="1"/>
</dbReference>
<evidence type="ECO:0000256" key="2">
    <source>
        <dbReference type="ARBA" id="ARBA00008187"/>
    </source>
</evidence>
<feature type="compositionally biased region" description="Acidic residues" evidence="6">
    <location>
        <begin position="80"/>
        <end position="95"/>
    </location>
</feature>
<feature type="compositionally biased region" description="Basic and acidic residues" evidence="6">
    <location>
        <begin position="60"/>
        <end position="79"/>
    </location>
</feature>
<comment type="caution">
    <text evidence="9">The sequence shown here is derived from an EMBL/GenBank/DDBJ whole genome shotgun (WGS) entry which is preliminary data.</text>
</comment>
<feature type="domain" description="GINS subunit" evidence="7">
    <location>
        <begin position="170"/>
        <end position="229"/>
    </location>
</feature>